<evidence type="ECO:0000256" key="3">
    <source>
        <dbReference type="ARBA" id="ARBA00023002"/>
    </source>
</evidence>
<dbReference type="InterPro" id="IPR004511">
    <property type="entry name" value="PAPS/APS_Rdtase"/>
</dbReference>
<dbReference type="Pfam" id="PF00085">
    <property type="entry name" value="Thioredoxin"/>
    <property type="match status" value="1"/>
</dbReference>
<dbReference type="GO" id="GO:0019379">
    <property type="term" value="P:sulfate assimilation, phosphoadenylyl sulfate reduction by phosphoadenylyl-sulfate reductase (thioredoxin)"/>
    <property type="evidence" value="ECO:0007669"/>
    <property type="project" value="InterPro"/>
</dbReference>
<accession>A0A7S0KGA8</accession>
<dbReference type="EMBL" id="HBEW01003564">
    <property type="protein sequence ID" value="CAD8580736.1"/>
    <property type="molecule type" value="Transcribed_RNA"/>
</dbReference>
<dbReference type="GO" id="GO:0004604">
    <property type="term" value="F:phosphoadenylyl-sulfate reductase (thioredoxin) activity"/>
    <property type="evidence" value="ECO:0007669"/>
    <property type="project" value="InterPro"/>
</dbReference>
<dbReference type="InterPro" id="IPR013766">
    <property type="entry name" value="Thioredoxin_domain"/>
</dbReference>
<dbReference type="Gene3D" id="3.40.50.620">
    <property type="entry name" value="HUPs"/>
    <property type="match status" value="1"/>
</dbReference>
<proteinExistence type="inferred from homology"/>
<dbReference type="HAMAP" id="MF_00063">
    <property type="entry name" value="CysH"/>
    <property type="match status" value="1"/>
</dbReference>
<dbReference type="InterPro" id="IPR036249">
    <property type="entry name" value="Thioredoxin-like_sf"/>
</dbReference>
<sequence>MSTFGMISHATTRAVSANARVTARKDVDNRAQRQARVTTSRGKRTVETRANASEIDAMNENFASQTPLQIMDAALEKFGDGLAIAFSGAEDVALIQYAALTGKPYRVFSLDTGRLNPETYELFDKVEKHFGIKIEYCFPEAQAVKDLVNEKGLFSFYEDGHKECCGVRKVKPLRAKLSTLTAWVTGQRKDQSPGTRNEVPACQVDPVFEGAKGGAGSLVKFNPLTDATSQEVWDFLRVMGTPVNELHEKGYVSIGCAPCTRPVLPGQQEREGRWWWEDASDKECGLHSGNLSAEAKAAQDAREATEEDLFKNSKVHALTRADIEKLKDEATHAETTIAVLYAPWCKFCQRMQGGYENAAENLSPKGIKFVKFRADRDEKEWSKENLSLESFPTVLLFPKGRSGYVKLGSERRDADSLQIFIESIVGKL</sequence>
<dbReference type="PANTHER" id="PTHR46482:SF9">
    <property type="entry name" value="5'-ADENYLYLSULFATE REDUCTASE 1, CHLOROPLASTIC"/>
    <property type="match status" value="1"/>
</dbReference>
<gene>
    <name evidence="7" type="ORF">OMED0929_LOCUS2958</name>
</gene>
<evidence type="ECO:0000256" key="1">
    <source>
        <dbReference type="ARBA" id="ARBA00001966"/>
    </source>
</evidence>
<dbReference type="Pfam" id="PF01507">
    <property type="entry name" value="PAPS_reduct"/>
    <property type="match status" value="1"/>
</dbReference>
<dbReference type="SUPFAM" id="SSF52402">
    <property type="entry name" value="Adenine nucleotide alpha hydrolases-like"/>
    <property type="match status" value="1"/>
</dbReference>
<feature type="domain" description="Thioredoxin" evidence="6">
    <location>
        <begin position="295"/>
        <end position="426"/>
    </location>
</feature>
<dbReference type="InterPro" id="IPR004508">
    <property type="entry name" value="Thioredoxin-indep_APS_Rdtase"/>
</dbReference>
<name>A0A7S0KGA8_9CHLO</name>
<dbReference type="CDD" id="cd23945">
    <property type="entry name" value="PAPS_reductase"/>
    <property type="match status" value="1"/>
</dbReference>
<evidence type="ECO:0000256" key="2">
    <source>
        <dbReference type="ARBA" id="ARBA00022723"/>
    </source>
</evidence>
<reference evidence="7" key="1">
    <citation type="submission" date="2021-01" db="EMBL/GenBank/DDBJ databases">
        <authorList>
            <person name="Corre E."/>
            <person name="Pelletier E."/>
            <person name="Niang G."/>
            <person name="Scheremetjew M."/>
            <person name="Finn R."/>
            <person name="Kale V."/>
            <person name="Holt S."/>
            <person name="Cochrane G."/>
            <person name="Meng A."/>
            <person name="Brown T."/>
            <person name="Cohen L."/>
        </authorList>
    </citation>
    <scope>NUCLEOTIDE SEQUENCE</scope>
    <source>
        <strain evidence="7">Clade-D-RCC2572</strain>
    </source>
</reference>
<dbReference type="InterPro" id="IPR014729">
    <property type="entry name" value="Rossmann-like_a/b/a_fold"/>
</dbReference>
<evidence type="ECO:0000259" key="6">
    <source>
        <dbReference type="PROSITE" id="PS51352"/>
    </source>
</evidence>
<dbReference type="NCBIfam" id="NF002537">
    <property type="entry name" value="PRK02090.1"/>
    <property type="match status" value="1"/>
</dbReference>
<dbReference type="NCBIfam" id="TIGR00424">
    <property type="entry name" value="APS_reduc"/>
    <property type="match status" value="1"/>
</dbReference>
<dbReference type="PROSITE" id="PS51352">
    <property type="entry name" value="THIOREDOXIN_2"/>
    <property type="match status" value="1"/>
</dbReference>
<dbReference type="Gene3D" id="3.40.30.10">
    <property type="entry name" value="Glutaredoxin"/>
    <property type="match status" value="1"/>
</dbReference>
<protein>
    <recommendedName>
        <fullName evidence="6">Thioredoxin domain-containing protein</fullName>
    </recommendedName>
</protein>
<organism evidence="7">
    <name type="scientific">Ostreococcus mediterraneus</name>
    <dbReference type="NCBI Taxonomy" id="1486918"/>
    <lineage>
        <taxon>Eukaryota</taxon>
        <taxon>Viridiplantae</taxon>
        <taxon>Chlorophyta</taxon>
        <taxon>Mamiellophyceae</taxon>
        <taxon>Mamiellales</taxon>
        <taxon>Bathycoccaceae</taxon>
        <taxon>Ostreococcus</taxon>
    </lineage>
</organism>
<keyword evidence="3" id="KW-0560">Oxidoreductase</keyword>
<keyword evidence="4" id="KW-0408">Iron</keyword>
<keyword evidence="2" id="KW-0479">Metal-binding</keyword>
<dbReference type="SUPFAM" id="SSF52833">
    <property type="entry name" value="Thioredoxin-like"/>
    <property type="match status" value="1"/>
</dbReference>
<dbReference type="InterPro" id="IPR002500">
    <property type="entry name" value="PAPS_reduct_dom"/>
</dbReference>
<evidence type="ECO:0000256" key="4">
    <source>
        <dbReference type="ARBA" id="ARBA00023004"/>
    </source>
</evidence>
<dbReference type="PANTHER" id="PTHR46482">
    <property type="entry name" value="5'-ADENYLYLSULFATE REDUCTASE 3, CHLOROPLASTIC"/>
    <property type="match status" value="1"/>
</dbReference>
<dbReference type="AlphaFoldDB" id="A0A7S0KGA8"/>
<keyword evidence="5" id="KW-0411">Iron-sulfur</keyword>
<evidence type="ECO:0000313" key="7">
    <source>
        <dbReference type="EMBL" id="CAD8580736.1"/>
    </source>
</evidence>
<evidence type="ECO:0000256" key="5">
    <source>
        <dbReference type="ARBA" id="ARBA00023014"/>
    </source>
</evidence>
<comment type="cofactor">
    <cofactor evidence="1">
        <name>[4Fe-4S] cluster</name>
        <dbReference type="ChEBI" id="CHEBI:49883"/>
    </cofactor>
</comment>
<dbReference type="GO" id="GO:0051536">
    <property type="term" value="F:iron-sulfur cluster binding"/>
    <property type="evidence" value="ECO:0007669"/>
    <property type="project" value="UniProtKB-KW"/>
</dbReference>
<dbReference type="GO" id="GO:0046872">
    <property type="term" value="F:metal ion binding"/>
    <property type="evidence" value="ECO:0007669"/>
    <property type="project" value="UniProtKB-KW"/>
</dbReference>